<dbReference type="SUPFAM" id="SSF54427">
    <property type="entry name" value="NTF2-like"/>
    <property type="match status" value="1"/>
</dbReference>
<dbReference type="Proteomes" id="UP000283895">
    <property type="component" value="Unassembled WGS sequence"/>
</dbReference>
<sequence length="156" mass="16948">MSSLPAKLSPPLSDRDAINDAIYRAVIGLDTNDANLFDSAITDDGIFDLNGKIMEGRAAMHSQMFDFISQLDTTHIVTNTRVNIDEGGTTASATATAMAQHYRGGQGADPAAPRYMSGVLYWLDLVKDEGDGLWKAKHWKLRSIWGEGDRGVMTGN</sequence>
<evidence type="ECO:0000259" key="1">
    <source>
        <dbReference type="Pfam" id="PF13577"/>
    </source>
</evidence>
<dbReference type="AlphaFoldDB" id="A0A423VKJ9"/>
<dbReference type="EMBL" id="LKEA01000055">
    <property type="protein sequence ID" value="ROV91537.1"/>
    <property type="molecule type" value="Genomic_DNA"/>
</dbReference>
<reference evidence="2 3" key="1">
    <citation type="submission" date="2015-09" db="EMBL/GenBank/DDBJ databases">
        <title>Host preference determinants of Valsa canker pathogens revealed by comparative genomics.</title>
        <authorList>
            <person name="Yin Z."/>
            <person name="Huang L."/>
        </authorList>
    </citation>
    <scope>NUCLEOTIDE SEQUENCE [LARGE SCALE GENOMIC DNA]</scope>
    <source>
        <strain evidence="2 3">03-1</strain>
    </source>
</reference>
<evidence type="ECO:0000313" key="2">
    <source>
        <dbReference type="EMBL" id="ROV91537.1"/>
    </source>
</evidence>
<name>A0A423VKJ9_9PEZI</name>
<dbReference type="Gene3D" id="3.10.450.50">
    <property type="match status" value="1"/>
</dbReference>
<accession>A0A423VKJ9</accession>
<evidence type="ECO:0000313" key="3">
    <source>
        <dbReference type="Proteomes" id="UP000283895"/>
    </source>
</evidence>
<gene>
    <name evidence="2" type="ORF">VMCG_09429</name>
</gene>
<dbReference type="Pfam" id="PF13577">
    <property type="entry name" value="SnoaL_4"/>
    <property type="match status" value="1"/>
</dbReference>
<dbReference type="OrthoDB" id="2148716at2759"/>
<comment type="caution">
    <text evidence="2">The sequence shown here is derived from an EMBL/GenBank/DDBJ whole genome shotgun (WGS) entry which is preliminary data.</text>
</comment>
<feature type="domain" description="SnoaL-like" evidence="1">
    <location>
        <begin position="12"/>
        <end position="140"/>
    </location>
</feature>
<keyword evidence="3" id="KW-1185">Reference proteome</keyword>
<dbReference type="STRING" id="356882.A0A423VKJ9"/>
<dbReference type="InterPro" id="IPR032710">
    <property type="entry name" value="NTF2-like_dom_sf"/>
</dbReference>
<dbReference type="InterPro" id="IPR037401">
    <property type="entry name" value="SnoaL-like"/>
</dbReference>
<protein>
    <recommendedName>
        <fullName evidence="1">SnoaL-like domain-containing protein</fullName>
    </recommendedName>
</protein>
<proteinExistence type="predicted"/>
<organism evidence="2 3">
    <name type="scientific">Cytospora schulzeri</name>
    <dbReference type="NCBI Taxonomy" id="448051"/>
    <lineage>
        <taxon>Eukaryota</taxon>
        <taxon>Fungi</taxon>
        <taxon>Dikarya</taxon>
        <taxon>Ascomycota</taxon>
        <taxon>Pezizomycotina</taxon>
        <taxon>Sordariomycetes</taxon>
        <taxon>Sordariomycetidae</taxon>
        <taxon>Diaporthales</taxon>
        <taxon>Cytosporaceae</taxon>
        <taxon>Cytospora</taxon>
    </lineage>
</organism>